<dbReference type="Proteomes" id="UP000237819">
    <property type="component" value="Unassembled WGS sequence"/>
</dbReference>
<proteinExistence type="predicted"/>
<dbReference type="PANTHER" id="PTHR12126">
    <property type="entry name" value="NADH-UBIQUINONE OXIDOREDUCTASE 39 KDA SUBUNIT-RELATED"/>
    <property type="match status" value="1"/>
</dbReference>
<gene>
    <name evidence="2" type="ORF">C5Y93_09635</name>
</gene>
<dbReference type="PANTHER" id="PTHR12126:SF11">
    <property type="entry name" value="NADH DEHYDROGENASE [UBIQUINONE] 1 ALPHA SUBCOMPLEX SUBUNIT 9, MITOCHONDRIAL"/>
    <property type="match status" value="1"/>
</dbReference>
<dbReference type="RefSeq" id="WP_105335209.1">
    <property type="nucleotide sequence ID" value="NZ_PUHZ01000010.1"/>
</dbReference>
<evidence type="ECO:0000313" key="2">
    <source>
        <dbReference type="EMBL" id="PQO46237.1"/>
    </source>
</evidence>
<organism evidence="2 3">
    <name type="scientific">Blastopirellula marina</name>
    <dbReference type="NCBI Taxonomy" id="124"/>
    <lineage>
        <taxon>Bacteria</taxon>
        <taxon>Pseudomonadati</taxon>
        <taxon>Planctomycetota</taxon>
        <taxon>Planctomycetia</taxon>
        <taxon>Pirellulales</taxon>
        <taxon>Pirellulaceae</taxon>
        <taxon>Blastopirellula</taxon>
    </lineage>
</organism>
<comment type="caution">
    <text evidence="2">The sequence shown here is derived from an EMBL/GenBank/DDBJ whole genome shotgun (WGS) entry which is preliminary data.</text>
</comment>
<dbReference type="Pfam" id="PF13460">
    <property type="entry name" value="NAD_binding_10"/>
    <property type="match status" value="1"/>
</dbReference>
<dbReference type="SUPFAM" id="SSF51735">
    <property type="entry name" value="NAD(P)-binding Rossmann-fold domains"/>
    <property type="match status" value="1"/>
</dbReference>
<dbReference type="InterPro" id="IPR051207">
    <property type="entry name" value="ComplexI_NDUFA9_subunit"/>
</dbReference>
<reference evidence="2 3" key="1">
    <citation type="submission" date="2018-02" db="EMBL/GenBank/DDBJ databases">
        <title>Comparative genomes isolates from brazilian mangrove.</title>
        <authorList>
            <person name="Araujo J.E."/>
            <person name="Taketani R.G."/>
            <person name="Silva M.C.P."/>
            <person name="Loureco M.V."/>
            <person name="Andreote F.D."/>
        </authorList>
    </citation>
    <scope>NUCLEOTIDE SEQUENCE [LARGE SCALE GENOMIC DNA]</scope>
    <source>
        <strain evidence="2 3">Nap-Phe MGV</strain>
    </source>
</reference>
<dbReference type="Gene3D" id="3.40.50.720">
    <property type="entry name" value="NAD(P)-binding Rossmann-like Domain"/>
    <property type="match status" value="1"/>
</dbReference>
<protein>
    <submittedName>
        <fullName evidence="2">Oxidoreductase</fullName>
    </submittedName>
</protein>
<dbReference type="OrthoDB" id="9774199at2"/>
<evidence type="ECO:0000313" key="3">
    <source>
        <dbReference type="Proteomes" id="UP000237819"/>
    </source>
</evidence>
<dbReference type="InterPro" id="IPR036291">
    <property type="entry name" value="NAD(P)-bd_dom_sf"/>
</dbReference>
<evidence type="ECO:0000259" key="1">
    <source>
        <dbReference type="Pfam" id="PF13460"/>
    </source>
</evidence>
<sequence length="309" mass="33992">MSSESPTSSSHRKSVLVTGATGYIGSRLIPRLLPQHDVRCLVRDADRLDPAVRDHVRTVTGDVLHTASLRESLEGIDVAYYLIHGLGQGSDFEKIDRKAAEGFAKVAREANVSRIIYLGGLGDENDPGLSPHLKSRQEVGRIFRESGVPTIELRASIVIGPGSLSYEMIRALTHRLPVMICPSWLATPTQPIATEDALIYLMEALEVESQESDVIEIGSDDVVTYGDLIKMYAREKDLKRVLITVPLLTPYLSSLWLGLVTPNSAEVGRHLIEGLRNPTVVRNGRSRDVFAHRPMSTADAIRQAVEIEP</sequence>
<dbReference type="GO" id="GO:0044877">
    <property type="term" value="F:protein-containing complex binding"/>
    <property type="evidence" value="ECO:0007669"/>
    <property type="project" value="TreeGrafter"/>
</dbReference>
<dbReference type="InterPro" id="IPR016040">
    <property type="entry name" value="NAD(P)-bd_dom"/>
</dbReference>
<feature type="domain" description="NAD(P)-binding" evidence="1">
    <location>
        <begin position="19"/>
        <end position="129"/>
    </location>
</feature>
<name>A0A2S8GP88_9BACT</name>
<dbReference type="EMBL" id="PUHZ01000010">
    <property type="protein sequence ID" value="PQO46237.1"/>
    <property type="molecule type" value="Genomic_DNA"/>
</dbReference>
<accession>A0A2S8GP88</accession>
<dbReference type="AlphaFoldDB" id="A0A2S8GP88"/>